<evidence type="ECO:0000313" key="3">
    <source>
        <dbReference type="Proteomes" id="UP001230504"/>
    </source>
</evidence>
<dbReference type="GeneID" id="85444673"/>
<protein>
    <submittedName>
        <fullName evidence="2">Uncharacterized protein</fullName>
    </submittedName>
</protein>
<feature type="region of interest" description="Disordered" evidence="1">
    <location>
        <begin position="97"/>
        <end position="143"/>
    </location>
</feature>
<dbReference type="Proteomes" id="UP001230504">
    <property type="component" value="Unassembled WGS sequence"/>
</dbReference>
<sequence>MMRNPLMAALVCGVVAIAIWLARLRSPSLPLPIISNPDHQNTIAHICDVYRDYLSFSSATQVQTLYEALGLDAVRNPGVADVWLALRDRVEGNYYANGAPLDDDDDGPSVGLLHGHDKGDLRDDGDGEPRRLPPPPPPAPQATDVWAQIGNVLIDSKLRTTYDQAFMPVLTGLGVDRTAALSRTCRWNEEQ</sequence>
<evidence type="ECO:0000256" key="1">
    <source>
        <dbReference type="SAM" id="MobiDB-lite"/>
    </source>
</evidence>
<reference evidence="2" key="1">
    <citation type="submission" date="2021-06" db="EMBL/GenBank/DDBJ databases">
        <title>Comparative genomics, transcriptomics and evolutionary studies reveal genomic signatures of adaptation to plant cell wall in hemibiotrophic fungi.</title>
        <authorList>
            <consortium name="DOE Joint Genome Institute"/>
            <person name="Baroncelli R."/>
            <person name="Diaz J.F."/>
            <person name="Benocci T."/>
            <person name="Peng M."/>
            <person name="Battaglia E."/>
            <person name="Haridas S."/>
            <person name="Andreopoulos W."/>
            <person name="Labutti K."/>
            <person name="Pangilinan J."/>
            <person name="Floch G.L."/>
            <person name="Makela M.R."/>
            <person name="Henrissat B."/>
            <person name="Grigoriev I.V."/>
            <person name="Crouch J.A."/>
            <person name="De Vries R.P."/>
            <person name="Sukno S.A."/>
            <person name="Thon M.R."/>
        </authorList>
    </citation>
    <scope>NUCLEOTIDE SEQUENCE</scope>
    <source>
        <strain evidence="2">CBS 125086</strain>
    </source>
</reference>
<gene>
    <name evidence="2" type="ORF">LY79DRAFT_584814</name>
</gene>
<name>A0AAD8PKK7_9PEZI</name>
<dbReference type="AlphaFoldDB" id="A0AAD8PKK7"/>
<feature type="compositionally biased region" description="Basic and acidic residues" evidence="1">
    <location>
        <begin position="114"/>
        <end position="131"/>
    </location>
</feature>
<organism evidence="2 3">
    <name type="scientific">Colletotrichum navitas</name>
    <dbReference type="NCBI Taxonomy" id="681940"/>
    <lineage>
        <taxon>Eukaryota</taxon>
        <taxon>Fungi</taxon>
        <taxon>Dikarya</taxon>
        <taxon>Ascomycota</taxon>
        <taxon>Pezizomycotina</taxon>
        <taxon>Sordariomycetes</taxon>
        <taxon>Hypocreomycetidae</taxon>
        <taxon>Glomerellales</taxon>
        <taxon>Glomerellaceae</taxon>
        <taxon>Colletotrichum</taxon>
        <taxon>Colletotrichum graminicola species complex</taxon>
    </lineage>
</organism>
<proteinExistence type="predicted"/>
<accession>A0AAD8PKK7</accession>
<keyword evidence="3" id="KW-1185">Reference proteome</keyword>
<comment type="caution">
    <text evidence="2">The sequence shown here is derived from an EMBL/GenBank/DDBJ whole genome shotgun (WGS) entry which is preliminary data.</text>
</comment>
<evidence type="ECO:0000313" key="2">
    <source>
        <dbReference type="EMBL" id="KAK1566393.1"/>
    </source>
</evidence>
<dbReference type="RefSeq" id="XP_060407563.1">
    <property type="nucleotide sequence ID" value="XM_060560433.1"/>
</dbReference>
<dbReference type="EMBL" id="JAHLJV010000142">
    <property type="protein sequence ID" value="KAK1566393.1"/>
    <property type="molecule type" value="Genomic_DNA"/>
</dbReference>